<keyword evidence="2" id="KW-0418">Kinase</keyword>
<dbReference type="AlphaFoldDB" id="A0A0A3XEQ0"/>
<keyword evidence="1" id="KW-0472">Membrane</keyword>
<evidence type="ECO:0000313" key="3">
    <source>
        <dbReference type="Proteomes" id="UP000030377"/>
    </source>
</evidence>
<comment type="caution">
    <text evidence="2">The sequence shown here is derived from an EMBL/GenBank/DDBJ whole genome shotgun (WGS) entry which is preliminary data.</text>
</comment>
<proteinExistence type="predicted"/>
<evidence type="ECO:0000313" key="2">
    <source>
        <dbReference type="EMBL" id="KGT72790.1"/>
    </source>
</evidence>
<gene>
    <name evidence="2" type="ORF">MA20_48230</name>
</gene>
<dbReference type="EMBL" id="JRPN01000171">
    <property type="protein sequence ID" value="KGT72790.1"/>
    <property type="molecule type" value="Genomic_DNA"/>
</dbReference>
<dbReference type="GO" id="GO:0016301">
    <property type="term" value="F:kinase activity"/>
    <property type="evidence" value="ECO:0007669"/>
    <property type="project" value="UniProtKB-KW"/>
</dbReference>
<reference evidence="2 3" key="1">
    <citation type="submission" date="2014-09" db="EMBL/GenBank/DDBJ databases">
        <title>Draft genome of Bradyrhizobium japonicum Is-34.</title>
        <authorList>
            <person name="Tsurumaru H."/>
            <person name="Yamakawa T."/>
            <person name="Hashimoto S."/>
            <person name="Okizaki K."/>
            <person name="Kanesaki Y."/>
            <person name="Yoshikawa H."/>
            <person name="Yajima S."/>
        </authorList>
    </citation>
    <scope>NUCLEOTIDE SEQUENCE [LARGE SCALE GENOMIC DNA]</scope>
    <source>
        <strain evidence="2 3">Is-34</strain>
    </source>
</reference>
<keyword evidence="1" id="KW-1133">Transmembrane helix</keyword>
<organism evidence="2 3">
    <name type="scientific">Bradyrhizobium japonicum</name>
    <dbReference type="NCBI Taxonomy" id="375"/>
    <lineage>
        <taxon>Bacteria</taxon>
        <taxon>Pseudomonadati</taxon>
        <taxon>Pseudomonadota</taxon>
        <taxon>Alphaproteobacteria</taxon>
        <taxon>Hyphomicrobiales</taxon>
        <taxon>Nitrobacteraceae</taxon>
        <taxon>Bradyrhizobium</taxon>
    </lineage>
</organism>
<sequence length="40" mass="4509">MNYGIKKDFTLMAILLIPVCVAINMVGFQVAQLLRLPIFL</sequence>
<feature type="non-terminal residue" evidence="2">
    <location>
        <position position="40"/>
    </location>
</feature>
<dbReference type="Proteomes" id="UP000030377">
    <property type="component" value="Unassembled WGS sequence"/>
</dbReference>
<feature type="transmembrane region" description="Helical" evidence="1">
    <location>
        <begin position="12"/>
        <end position="34"/>
    </location>
</feature>
<keyword evidence="1" id="KW-0812">Transmembrane</keyword>
<name>A0A0A3XEQ0_BRAJP</name>
<evidence type="ECO:0000256" key="1">
    <source>
        <dbReference type="SAM" id="Phobius"/>
    </source>
</evidence>
<protein>
    <submittedName>
        <fullName evidence="2">Histidine kinase</fullName>
    </submittedName>
</protein>
<keyword evidence="2" id="KW-0808">Transferase</keyword>
<accession>A0A0A3XEQ0</accession>